<organism evidence="1 2">
    <name type="scientific">Komagataeibacter saccharivorans</name>
    <dbReference type="NCBI Taxonomy" id="265959"/>
    <lineage>
        <taxon>Bacteria</taxon>
        <taxon>Pseudomonadati</taxon>
        <taxon>Pseudomonadota</taxon>
        <taxon>Alphaproteobacteria</taxon>
        <taxon>Acetobacterales</taxon>
        <taxon>Acetobacteraceae</taxon>
        <taxon>Komagataeibacter</taxon>
    </lineage>
</organism>
<name>A0A347WEK2_9PROT</name>
<gene>
    <name evidence="1" type="ORF">CD178_02548</name>
</gene>
<dbReference type="KEGG" id="ksc:CD178_02548"/>
<keyword evidence="2" id="KW-1185">Reference proteome</keyword>
<evidence type="ECO:0000313" key="1">
    <source>
        <dbReference type="EMBL" id="AXY23295.1"/>
    </source>
</evidence>
<protein>
    <submittedName>
        <fullName evidence="1">Uncharacterized protein</fullName>
    </submittedName>
</protein>
<proteinExistence type="predicted"/>
<dbReference type="OrthoDB" id="7259632at2"/>
<sequence>MNDEGQDKGGSERSLNHENIVSFLDRLSAGNGKNVLTKIQESSEDVETILRDLANGPTFESLFKLVRTQTHSMDWVAKADFAYVGLPPECEALGFRSGFETQIRPRLGMRSDGFEVIFKALDACERPTIIETGCLRVPQNWDGDGQSTFQFDWYARERHGSVITIDINSESIDSARRACSSVTSTVLNDSVATLNALGAQARKPVSLIYLDSFDLDLSDPMPSAIHHSMEVMAARRLIGPGTILCIDDFNVPPLGPGGKGLIVDRFMESVNAEVLYVGYQKIWRVQS</sequence>
<dbReference type="RefSeq" id="WP_118963267.1">
    <property type="nucleotide sequence ID" value="NZ_CP023036.1"/>
</dbReference>
<dbReference type="EMBL" id="CP023036">
    <property type="protein sequence ID" value="AXY23295.1"/>
    <property type="molecule type" value="Genomic_DNA"/>
</dbReference>
<evidence type="ECO:0000313" key="2">
    <source>
        <dbReference type="Proteomes" id="UP000264120"/>
    </source>
</evidence>
<accession>A0A347WEK2</accession>
<dbReference type="InterPro" id="IPR029063">
    <property type="entry name" value="SAM-dependent_MTases_sf"/>
</dbReference>
<dbReference type="SUPFAM" id="SSF53335">
    <property type="entry name" value="S-adenosyl-L-methionine-dependent methyltransferases"/>
    <property type="match status" value="1"/>
</dbReference>
<reference evidence="1 2" key="1">
    <citation type="submission" date="2017-08" db="EMBL/GenBank/DDBJ databases">
        <title>Complete genome sequence of Gluconacetobacter saccharivorans CV1 isolated from Fermented Vinegar.</title>
        <authorList>
            <person name="Kim S.-Y."/>
        </authorList>
    </citation>
    <scope>NUCLEOTIDE SEQUENCE [LARGE SCALE GENOMIC DNA]</scope>
    <source>
        <strain evidence="1 2">CV1</strain>
    </source>
</reference>
<dbReference type="Proteomes" id="UP000264120">
    <property type="component" value="Chromosome"/>
</dbReference>
<dbReference type="Gene3D" id="3.40.50.150">
    <property type="entry name" value="Vaccinia Virus protein VP39"/>
    <property type="match status" value="1"/>
</dbReference>
<dbReference type="AlphaFoldDB" id="A0A347WEK2"/>